<feature type="compositionally biased region" description="Basic and acidic residues" evidence="1">
    <location>
        <begin position="56"/>
        <end position="70"/>
    </location>
</feature>
<evidence type="ECO:0000313" key="4">
    <source>
        <dbReference type="Proteomes" id="UP000663881"/>
    </source>
</evidence>
<feature type="domain" description="DUF6570" evidence="2">
    <location>
        <begin position="316"/>
        <end position="407"/>
    </location>
</feature>
<feature type="compositionally biased region" description="Basic and acidic residues" evidence="1">
    <location>
        <begin position="79"/>
        <end position="93"/>
    </location>
</feature>
<accession>A0A819XRX0</accession>
<dbReference type="Pfam" id="PF20209">
    <property type="entry name" value="DUF6570"/>
    <property type="match status" value="1"/>
</dbReference>
<feature type="region of interest" description="Disordered" evidence="1">
    <location>
        <begin position="1"/>
        <end position="159"/>
    </location>
</feature>
<dbReference type="AlphaFoldDB" id="A0A819XRX0"/>
<reference evidence="3" key="1">
    <citation type="submission" date="2021-02" db="EMBL/GenBank/DDBJ databases">
        <authorList>
            <person name="Nowell W R."/>
        </authorList>
    </citation>
    <scope>NUCLEOTIDE SEQUENCE</scope>
</reference>
<feature type="compositionally biased region" description="Basic residues" evidence="1">
    <location>
        <begin position="94"/>
        <end position="107"/>
    </location>
</feature>
<protein>
    <recommendedName>
        <fullName evidence="2">DUF6570 domain-containing protein</fullName>
    </recommendedName>
</protein>
<feature type="compositionally biased region" description="Low complexity" evidence="1">
    <location>
        <begin position="136"/>
        <end position="147"/>
    </location>
</feature>
<sequence length="421" mass="48217">MSDTMLYDHNDKEEQRQIRLEKKKERVRSSRLNAPEEERQNRLDANKRRTQSSRKNATEEERQNRLDANKLRTQSSRKNATEEERQNRLEQQRKRSQANREKKKNKKRMSENISTQQQTTQMQSAGAEEVTLQDGINISHSTSNSNILPKIRNSTSSWPEPISRDLKEGCLKKFLHRMSMSALAETTCAVCNIRSPMQKSKSVPVSKITSTELLKVSDETKALIMGSQLSNLQYINEGTVTAVNTDGIQTTDHTQSNLHPFLIEYFFNKLSLFQLPSHHLFIVKTTLFFLYTSGLFQQNQKNMCTLCQKCHDALSKKHIPKFSVANGMWFGDIPAVLQGLTIPEEKLISLYRHNSCIIKLQSPFHSATTSQTALKGNCITFLQNVPDIVNSLPLKLDDLCDTIKVILLALFLLNVFILEKF</sequence>
<name>A0A819XRX0_9BILA</name>
<evidence type="ECO:0000259" key="2">
    <source>
        <dbReference type="Pfam" id="PF20209"/>
    </source>
</evidence>
<comment type="caution">
    <text evidence="3">The sequence shown here is derived from an EMBL/GenBank/DDBJ whole genome shotgun (WGS) entry which is preliminary data.</text>
</comment>
<feature type="compositionally biased region" description="Basic and acidic residues" evidence="1">
    <location>
        <begin position="1"/>
        <end position="47"/>
    </location>
</feature>
<gene>
    <name evidence="3" type="ORF">OKA104_LOCUS37944</name>
</gene>
<dbReference type="Proteomes" id="UP000663881">
    <property type="component" value="Unassembled WGS sequence"/>
</dbReference>
<dbReference type="EMBL" id="CAJOAY010006585">
    <property type="protein sequence ID" value="CAF4145109.1"/>
    <property type="molecule type" value="Genomic_DNA"/>
</dbReference>
<dbReference type="InterPro" id="IPR046700">
    <property type="entry name" value="DUF6570"/>
</dbReference>
<organism evidence="3 4">
    <name type="scientific">Adineta steineri</name>
    <dbReference type="NCBI Taxonomy" id="433720"/>
    <lineage>
        <taxon>Eukaryota</taxon>
        <taxon>Metazoa</taxon>
        <taxon>Spiralia</taxon>
        <taxon>Gnathifera</taxon>
        <taxon>Rotifera</taxon>
        <taxon>Eurotatoria</taxon>
        <taxon>Bdelloidea</taxon>
        <taxon>Adinetida</taxon>
        <taxon>Adinetidae</taxon>
        <taxon>Adineta</taxon>
    </lineage>
</organism>
<evidence type="ECO:0000256" key="1">
    <source>
        <dbReference type="SAM" id="MobiDB-lite"/>
    </source>
</evidence>
<proteinExistence type="predicted"/>
<evidence type="ECO:0000313" key="3">
    <source>
        <dbReference type="EMBL" id="CAF4145109.1"/>
    </source>
</evidence>